<dbReference type="OrthoDB" id="197007at2"/>
<evidence type="ECO:0000313" key="4">
    <source>
        <dbReference type="Proteomes" id="UP000321820"/>
    </source>
</evidence>
<sequence length="314" mass="32677">MAASVPSIRAQFAGPAPGNDSGVNHPLKITTDPALLFPPDREPTIGGGDLLSVHIYGATEYNPTARVSLDGSIALPLAGVVHIQGLTLTQAEHALAERLVAGGMYVDPQVSIQVMETPNQIITVTGETRGVGSVVPALGRRRLFDVIAAVGGLPPTASHVVTILRPGKDAPLVVDLGNNPANGSMANVPLFAGDTLVIAKTGVIYALGAFRTQSAIPMISNSPLTVLQAITMAGGPNFEGKREDTRIIRTEGTRRIEVKVNMSRVIAGKDPDPVLQPDDILYLPTSGIKAAIRAGGIATLMGIAQLSSYITLSH</sequence>
<dbReference type="InterPro" id="IPR003715">
    <property type="entry name" value="Poly_export_N"/>
</dbReference>
<evidence type="ECO:0000259" key="2">
    <source>
        <dbReference type="Pfam" id="PF02563"/>
    </source>
</evidence>
<dbReference type="Proteomes" id="UP000321820">
    <property type="component" value="Chromosome"/>
</dbReference>
<feature type="domain" description="Polysaccharide export protein N-terminal" evidence="2">
    <location>
        <begin position="40"/>
        <end position="114"/>
    </location>
</feature>
<dbReference type="KEGG" id="talb:FTW19_16940"/>
<dbReference type="Gene3D" id="3.30.1950.10">
    <property type="entry name" value="wza like domain"/>
    <property type="match status" value="1"/>
</dbReference>
<protein>
    <submittedName>
        <fullName evidence="3">Polysaccharide export protein</fullName>
    </submittedName>
</protein>
<dbReference type="Gene3D" id="3.10.560.10">
    <property type="entry name" value="Outer membrane lipoprotein wza domain like"/>
    <property type="match status" value="1"/>
</dbReference>
<accession>A0A5B9EIC7</accession>
<dbReference type="GO" id="GO:0015159">
    <property type="term" value="F:polysaccharide transmembrane transporter activity"/>
    <property type="evidence" value="ECO:0007669"/>
    <property type="project" value="InterPro"/>
</dbReference>
<organism evidence="3 4">
    <name type="scientific">Terriglobus albidus</name>
    <dbReference type="NCBI Taxonomy" id="1592106"/>
    <lineage>
        <taxon>Bacteria</taxon>
        <taxon>Pseudomonadati</taxon>
        <taxon>Acidobacteriota</taxon>
        <taxon>Terriglobia</taxon>
        <taxon>Terriglobales</taxon>
        <taxon>Acidobacteriaceae</taxon>
        <taxon>Terriglobus</taxon>
    </lineage>
</organism>
<dbReference type="PANTHER" id="PTHR33619">
    <property type="entry name" value="POLYSACCHARIDE EXPORT PROTEIN GFCE-RELATED"/>
    <property type="match status" value="1"/>
</dbReference>
<name>A0A5B9EIC7_9BACT</name>
<evidence type="ECO:0000256" key="1">
    <source>
        <dbReference type="ARBA" id="ARBA00022729"/>
    </source>
</evidence>
<dbReference type="AlphaFoldDB" id="A0A5B9EIC7"/>
<gene>
    <name evidence="3" type="ORF">FTW19_16940</name>
</gene>
<reference evidence="3 4" key="1">
    <citation type="submission" date="2019-08" db="EMBL/GenBank/DDBJ databases">
        <title>Complete genome sequence of Terriglobus albidus strain ORNL.</title>
        <authorList>
            <person name="Podar M."/>
        </authorList>
    </citation>
    <scope>NUCLEOTIDE SEQUENCE [LARGE SCALE GENOMIC DNA]</scope>
    <source>
        <strain evidence="3 4">ORNL</strain>
    </source>
</reference>
<keyword evidence="1" id="KW-0732">Signal</keyword>
<evidence type="ECO:0000313" key="3">
    <source>
        <dbReference type="EMBL" id="QEE31404.1"/>
    </source>
</evidence>
<dbReference type="InterPro" id="IPR049712">
    <property type="entry name" value="Poly_export"/>
</dbReference>
<keyword evidence="4" id="KW-1185">Reference proteome</keyword>
<dbReference type="PANTHER" id="PTHR33619:SF3">
    <property type="entry name" value="POLYSACCHARIDE EXPORT PROTEIN GFCE-RELATED"/>
    <property type="match status" value="1"/>
</dbReference>
<dbReference type="Pfam" id="PF02563">
    <property type="entry name" value="Poly_export"/>
    <property type="match status" value="1"/>
</dbReference>
<proteinExistence type="predicted"/>
<dbReference type="EMBL" id="CP042806">
    <property type="protein sequence ID" value="QEE31404.1"/>
    <property type="molecule type" value="Genomic_DNA"/>
</dbReference>